<gene>
    <name evidence="1" type="ORF">PA7_31940</name>
</gene>
<dbReference type="OrthoDB" id="4233886at2"/>
<dbReference type="RefSeq" id="WP_147201161.1">
    <property type="nucleotide sequence ID" value="NZ_AUII01000012.1"/>
</dbReference>
<evidence type="ECO:0000313" key="1">
    <source>
        <dbReference type="EMBL" id="GEL19357.1"/>
    </source>
</evidence>
<accession>A0A511D3X3</accession>
<evidence type="ECO:0000313" key="2">
    <source>
        <dbReference type="Proteomes" id="UP000321328"/>
    </source>
</evidence>
<protein>
    <submittedName>
        <fullName evidence="1">Uncharacterized protein</fullName>
    </submittedName>
</protein>
<reference evidence="1 2" key="1">
    <citation type="submission" date="2019-07" db="EMBL/GenBank/DDBJ databases">
        <title>Whole genome shotgun sequence of Pseudonocardia asaccharolytica NBRC 16224.</title>
        <authorList>
            <person name="Hosoyama A."/>
            <person name="Uohara A."/>
            <person name="Ohji S."/>
            <person name="Ichikawa N."/>
        </authorList>
    </citation>
    <scope>NUCLEOTIDE SEQUENCE [LARGE SCALE GENOMIC DNA]</scope>
    <source>
        <strain evidence="1 2">NBRC 16224</strain>
    </source>
</reference>
<dbReference type="AlphaFoldDB" id="A0A511D3X3"/>
<keyword evidence="2" id="KW-1185">Reference proteome</keyword>
<comment type="caution">
    <text evidence="1">The sequence shown here is derived from an EMBL/GenBank/DDBJ whole genome shotgun (WGS) entry which is preliminary data.</text>
</comment>
<dbReference type="InterPro" id="IPR018963">
    <property type="entry name" value="Mycophage_D29_Gp19"/>
</dbReference>
<name>A0A511D3X3_9PSEU</name>
<dbReference type="STRING" id="1123024.GCA_000423625_02886"/>
<dbReference type="Proteomes" id="UP000321328">
    <property type="component" value="Unassembled WGS sequence"/>
</dbReference>
<organism evidence="1 2">
    <name type="scientific">Pseudonocardia asaccharolytica DSM 44247 = NBRC 16224</name>
    <dbReference type="NCBI Taxonomy" id="1123024"/>
    <lineage>
        <taxon>Bacteria</taxon>
        <taxon>Bacillati</taxon>
        <taxon>Actinomycetota</taxon>
        <taxon>Actinomycetes</taxon>
        <taxon>Pseudonocardiales</taxon>
        <taxon>Pseudonocardiaceae</taxon>
        <taxon>Pseudonocardia</taxon>
    </lineage>
</organism>
<dbReference type="Pfam" id="PF09355">
    <property type="entry name" value="Phage_Gp19"/>
    <property type="match status" value="1"/>
</dbReference>
<proteinExistence type="predicted"/>
<sequence length="144" mass="15659">MSSYAQIEDVALRLDRPIPPTEQYRVQVLLDEAEVELALAAGDIAARIAAGKTTAERVRRAVCEMVLRVLRNPSGFRQQSVGPFSVTADRQVASGLLTVSRRERRLLGLRVGAATVSLSDADNGLAVLGRTPRRWPAETTLPLP</sequence>
<dbReference type="EMBL" id="BJVI01000035">
    <property type="protein sequence ID" value="GEL19357.1"/>
    <property type="molecule type" value="Genomic_DNA"/>
</dbReference>